<keyword evidence="1" id="KW-0614">Plasmid</keyword>
<dbReference type="EMBL" id="QLNI01000040">
    <property type="protein sequence ID" value="RAM00698.1"/>
    <property type="molecule type" value="Genomic_DNA"/>
</dbReference>
<evidence type="ECO:0000313" key="2">
    <source>
        <dbReference type="EMBL" id="RAM00698.1"/>
    </source>
</evidence>
<evidence type="ECO:0000313" key="1">
    <source>
        <dbReference type="EMBL" id="QBH15727.1"/>
    </source>
</evidence>
<proteinExistence type="predicted"/>
<name>A0A328F7V5_9BACT</name>
<evidence type="ECO:0000313" key="3">
    <source>
        <dbReference type="Proteomes" id="UP000248798"/>
    </source>
</evidence>
<sequence length="78" mass="9181">MKKRDRVLTEYGPGEIISISGYEYTVRLDIKPIWLKSDINTFRKSEILSIDKYEKTLPQKKIIETQLSLFETLSDDLK</sequence>
<geneLocation type="plasmid" evidence="1 4">
    <name>unnamed1</name>
</geneLocation>
<accession>A0A328F7V5</accession>
<organism evidence="2 3">
    <name type="scientific">Desulfobacter hydrogenophilus</name>
    <dbReference type="NCBI Taxonomy" id="2291"/>
    <lineage>
        <taxon>Bacteria</taxon>
        <taxon>Pseudomonadati</taxon>
        <taxon>Thermodesulfobacteriota</taxon>
        <taxon>Desulfobacteria</taxon>
        <taxon>Desulfobacterales</taxon>
        <taxon>Desulfobacteraceae</taxon>
        <taxon>Desulfobacter</taxon>
    </lineage>
</organism>
<gene>
    <name evidence="2" type="ORF">DO021_17645</name>
    <name evidence="1" type="ORF">EYB58_22920</name>
</gene>
<dbReference type="Proteomes" id="UP000248798">
    <property type="component" value="Unassembled WGS sequence"/>
</dbReference>
<dbReference type="EMBL" id="CP036314">
    <property type="protein sequence ID" value="QBH15727.1"/>
    <property type="molecule type" value="Genomic_DNA"/>
</dbReference>
<dbReference type="Proteomes" id="UP000293902">
    <property type="component" value="Plasmid unnamed1"/>
</dbReference>
<dbReference type="RefSeq" id="WP_111959069.1">
    <property type="nucleotide sequence ID" value="NZ_CP036314.1"/>
</dbReference>
<keyword evidence="4" id="KW-1185">Reference proteome</keyword>
<protein>
    <submittedName>
        <fullName evidence="2">Uncharacterized protein</fullName>
    </submittedName>
</protein>
<dbReference type="GeneID" id="39462809"/>
<evidence type="ECO:0000313" key="4">
    <source>
        <dbReference type="Proteomes" id="UP000293902"/>
    </source>
</evidence>
<dbReference type="AlphaFoldDB" id="A0A328F7V5"/>
<reference evidence="1 4" key="2">
    <citation type="submission" date="2019-02" db="EMBL/GenBank/DDBJ databases">
        <title>Complete genome sequence of Desulfobacter hydrogenophilus AcRS1.</title>
        <authorList>
            <person name="Marietou A."/>
            <person name="Lund M.B."/>
            <person name="Marshall I.P.G."/>
            <person name="Schreiber L."/>
            <person name="Jorgensen B."/>
        </authorList>
    </citation>
    <scope>NUCLEOTIDE SEQUENCE [LARGE SCALE GENOMIC DNA]</scope>
    <source>
        <strain evidence="1 4">AcRS1</strain>
        <plasmid evidence="1 4">unnamed1</plasmid>
    </source>
</reference>
<reference evidence="2 3" key="1">
    <citation type="submission" date="2018-06" db="EMBL/GenBank/DDBJ databases">
        <title>Complete Genome Sequence of Desulfobacter hydrogenophilus (DSM3380).</title>
        <authorList>
            <person name="Marietou A."/>
            <person name="Schreiber L."/>
            <person name="Marshall I."/>
            <person name="Jorgensen B."/>
        </authorList>
    </citation>
    <scope>NUCLEOTIDE SEQUENCE [LARGE SCALE GENOMIC DNA]</scope>
    <source>
        <strain evidence="2 3">DSM 3380</strain>
    </source>
</reference>